<evidence type="ECO:0000256" key="2">
    <source>
        <dbReference type="ARBA" id="ARBA00006375"/>
    </source>
</evidence>
<sequence length="307" mass="33153">MGDSAIHAVAGALGGAISMALTYPLVNLSTRAAVATKHEDISLKDAMVRTVKKEGLSGLYSGLESSLFGIAVTNGIYYLFYEETRTQLIKRRKVNTGQGLSTKEGIIAGMIAGSITTTLTNPIWTLQAYQSTKVTTDENGKVVKPTMASAARDIVKQSGIKGLWRGLGPALILVINPYTTFERMVSLLLNYRAKKSGASTVGTRSSLSDWDLFMLGAISKLIATGITYPYLVVKSRLQVASHKYKSSLTAVLEILKTEGLRGVYAGLGPKLLQSALTAAFMFVAQRRLYELVKNLIVQIQARKALRA</sequence>
<dbReference type="GO" id="GO:0080122">
    <property type="term" value="F:AMP transmembrane transporter activity"/>
    <property type="evidence" value="ECO:0007669"/>
    <property type="project" value="TreeGrafter"/>
</dbReference>
<evidence type="ECO:0000256" key="1">
    <source>
        <dbReference type="ARBA" id="ARBA00004585"/>
    </source>
</evidence>
<reference evidence="12" key="2">
    <citation type="submission" date="2023-06" db="EMBL/GenBank/DDBJ databases">
        <authorList>
            <person name="Kobayashi Y."/>
            <person name="Kayamori A."/>
            <person name="Aoki K."/>
            <person name="Shiwa Y."/>
            <person name="Fujita N."/>
            <person name="Sugita T."/>
            <person name="Iwasaki W."/>
            <person name="Tanaka N."/>
            <person name="Takashima M."/>
        </authorList>
    </citation>
    <scope>NUCLEOTIDE SEQUENCE</scope>
    <source>
        <strain evidence="12">HIS016</strain>
    </source>
</reference>
<evidence type="ECO:0008006" key="14">
    <source>
        <dbReference type="Google" id="ProtNLM"/>
    </source>
</evidence>
<dbReference type="PANTHER" id="PTHR45939">
    <property type="entry name" value="PEROXISOMAL MEMBRANE PROTEIN PMP34-RELATED"/>
    <property type="match status" value="1"/>
</dbReference>
<keyword evidence="6 11" id="KW-1133">Transmembrane helix</keyword>
<evidence type="ECO:0000313" key="13">
    <source>
        <dbReference type="Proteomes" id="UP001222932"/>
    </source>
</evidence>
<dbReference type="GO" id="GO:0015217">
    <property type="term" value="F:ADP transmembrane transporter activity"/>
    <property type="evidence" value="ECO:0007669"/>
    <property type="project" value="TreeGrafter"/>
</dbReference>
<dbReference type="GO" id="GO:0015230">
    <property type="term" value="F:FAD transmembrane transporter activity"/>
    <property type="evidence" value="ECO:0007669"/>
    <property type="project" value="TreeGrafter"/>
</dbReference>
<evidence type="ECO:0000313" key="12">
    <source>
        <dbReference type="EMBL" id="GMK54097.1"/>
    </source>
</evidence>
<evidence type="ECO:0000256" key="9">
    <source>
        <dbReference type="PROSITE-ProRule" id="PRU00282"/>
    </source>
</evidence>
<dbReference type="PROSITE" id="PS50920">
    <property type="entry name" value="SOLCAR"/>
    <property type="match status" value="3"/>
</dbReference>
<gene>
    <name evidence="12" type="ORF">CspeluHIS016_0106830</name>
</gene>
<protein>
    <recommendedName>
        <fullName evidence="14">Mitochondrial carrier</fullName>
    </recommendedName>
</protein>
<feature type="repeat" description="Solcar" evidence="9">
    <location>
        <begin position="211"/>
        <end position="291"/>
    </location>
</feature>
<feature type="transmembrane region" description="Helical" evidence="11">
    <location>
        <begin position="162"/>
        <end position="181"/>
    </location>
</feature>
<dbReference type="Proteomes" id="UP001222932">
    <property type="component" value="Unassembled WGS sequence"/>
</dbReference>
<keyword evidence="3 10" id="KW-0813">Transport</keyword>
<keyword evidence="4 9" id="KW-0812">Transmembrane</keyword>
<feature type="repeat" description="Solcar" evidence="9">
    <location>
        <begin position="2"/>
        <end position="87"/>
    </location>
</feature>
<comment type="similarity">
    <text evidence="2 10">Belongs to the mitochondrial carrier (TC 2.A.29) family.</text>
</comment>
<evidence type="ECO:0000256" key="3">
    <source>
        <dbReference type="ARBA" id="ARBA00022448"/>
    </source>
</evidence>
<keyword evidence="13" id="KW-1185">Reference proteome</keyword>
<feature type="repeat" description="Solcar" evidence="9">
    <location>
        <begin position="100"/>
        <end position="191"/>
    </location>
</feature>
<keyword evidence="8" id="KW-0576">Peroxisome</keyword>
<keyword evidence="7 9" id="KW-0472">Membrane</keyword>
<dbReference type="SUPFAM" id="SSF103506">
    <property type="entry name" value="Mitochondrial carrier"/>
    <property type="match status" value="1"/>
</dbReference>
<dbReference type="InterPro" id="IPR052217">
    <property type="entry name" value="Mito/Peroxisomal_Carrier"/>
</dbReference>
<evidence type="ECO:0000256" key="5">
    <source>
        <dbReference type="ARBA" id="ARBA00022737"/>
    </source>
</evidence>
<evidence type="ECO:0000256" key="8">
    <source>
        <dbReference type="ARBA" id="ARBA00023140"/>
    </source>
</evidence>
<comment type="caution">
    <text evidence="12">The sequence shown here is derived from an EMBL/GenBank/DDBJ whole genome shotgun (WGS) entry which is preliminary data.</text>
</comment>
<reference evidence="12" key="1">
    <citation type="journal article" date="2023" name="BMC Genomics">
        <title>Chromosome-level genome assemblies of Cutaneotrichosporon spp. (Trichosporonales, Basidiomycota) reveal imbalanced evolution between nucleotide sequences and chromosome synteny.</title>
        <authorList>
            <person name="Kobayashi Y."/>
            <person name="Kayamori A."/>
            <person name="Aoki K."/>
            <person name="Shiwa Y."/>
            <person name="Matsutani M."/>
            <person name="Fujita N."/>
            <person name="Sugita T."/>
            <person name="Iwasaki W."/>
            <person name="Tanaka N."/>
            <person name="Takashima M."/>
        </authorList>
    </citation>
    <scope>NUCLEOTIDE SEQUENCE</scope>
    <source>
        <strain evidence="12">HIS016</strain>
    </source>
</reference>
<feature type="transmembrane region" description="Helical" evidence="11">
    <location>
        <begin position="6"/>
        <end position="26"/>
    </location>
</feature>
<dbReference type="InterPro" id="IPR018108">
    <property type="entry name" value="MCP_transmembrane"/>
</dbReference>
<dbReference type="Pfam" id="PF00153">
    <property type="entry name" value="Mito_carr"/>
    <property type="match status" value="3"/>
</dbReference>
<dbReference type="AlphaFoldDB" id="A0AAD3Y9R5"/>
<dbReference type="GO" id="GO:0044610">
    <property type="term" value="F:FMN transmembrane transporter activity"/>
    <property type="evidence" value="ECO:0007669"/>
    <property type="project" value="TreeGrafter"/>
</dbReference>
<dbReference type="GO" id="GO:0005778">
    <property type="term" value="C:peroxisomal membrane"/>
    <property type="evidence" value="ECO:0007669"/>
    <property type="project" value="UniProtKB-SubCell"/>
</dbReference>
<dbReference type="GO" id="GO:0015228">
    <property type="term" value="F:coenzyme A transmembrane transporter activity"/>
    <property type="evidence" value="ECO:0007669"/>
    <property type="project" value="TreeGrafter"/>
</dbReference>
<evidence type="ECO:0000256" key="11">
    <source>
        <dbReference type="SAM" id="Phobius"/>
    </source>
</evidence>
<dbReference type="PANTHER" id="PTHR45939:SF5">
    <property type="entry name" value="PEROXISOMAL MEMBRANE PROTEIN PMP34"/>
    <property type="match status" value="1"/>
</dbReference>
<proteinExistence type="inferred from homology"/>
<dbReference type="InterPro" id="IPR023395">
    <property type="entry name" value="MCP_dom_sf"/>
</dbReference>
<feature type="transmembrane region" description="Helical" evidence="11">
    <location>
        <begin position="212"/>
        <end position="233"/>
    </location>
</feature>
<dbReference type="GO" id="GO:0005347">
    <property type="term" value="F:ATP transmembrane transporter activity"/>
    <property type="evidence" value="ECO:0007669"/>
    <property type="project" value="TreeGrafter"/>
</dbReference>
<dbReference type="GO" id="GO:0051724">
    <property type="term" value="F:NAD transmembrane transporter activity"/>
    <property type="evidence" value="ECO:0007669"/>
    <property type="project" value="TreeGrafter"/>
</dbReference>
<evidence type="ECO:0000256" key="7">
    <source>
        <dbReference type="ARBA" id="ARBA00023136"/>
    </source>
</evidence>
<organism evidence="12 13">
    <name type="scientific">Cutaneotrichosporon spelunceum</name>
    <dbReference type="NCBI Taxonomy" id="1672016"/>
    <lineage>
        <taxon>Eukaryota</taxon>
        <taxon>Fungi</taxon>
        <taxon>Dikarya</taxon>
        <taxon>Basidiomycota</taxon>
        <taxon>Agaricomycotina</taxon>
        <taxon>Tremellomycetes</taxon>
        <taxon>Trichosporonales</taxon>
        <taxon>Trichosporonaceae</taxon>
        <taxon>Cutaneotrichosporon</taxon>
    </lineage>
</organism>
<evidence type="ECO:0000256" key="6">
    <source>
        <dbReference type="ARBA" id="ARBA00022989"/>
    </source>
</evidence>
<dbReference type="Gene3D" id="1.50.40.10">
    <property type="entry name" value="Mitochondrial carrier domain"/>
    <property type="match status" value="1"/>
</dbReference>
<dbReference type="EMBL" id="BTCM01000001">
    <property type="protein sequence ID" value="GMK54097.1"/>
    <property type="molecule type" value="Genomic_DNA"/>
</dbReference>
<evidence type="ECO:0000256" key="4">
    <source>
        <dbReference type="ARBA" id="ARBA00022692"/>
    </source>
</evidence>
<evidence type="ECO:0000256" key="10">
    <source>
        <dbReference type="RuleBase" id="RU000488"/>
    </source>
</evidence>
<accession>A0AAD3Y9R5</accession>
<name>A0AAD3Y9R5_9TREE</name>
<comment type="subcellular location">
    <subcellularLocation>
        <location evidence="1">Peroxisome membrane</location>
        <topology evidence="1">Multi-pass membrane protein</topology>
    </subcellularLocation>
</comment>
<keyword evidence="5" id="KW-0677">Repeat</keyword>